<dbReference type="GO" id="GO:0046872">
    <property type="term" value="F:metal ion binding"/>
    <property type="evidence" value="ECO:0007669"/>
    <property type="project" value="UniProtKB-KW"/>
</dbReference>
<dbReference type="InterPro" id="IPR036388">
    <property type="entry name" value="WH-like_DNA-bd_sf"/>
</dbReference>
<evidence type="ECO:0000256" key="6">
    <source>
        <dbReference type="ARBA" id="ARBA00022840"/>
    </source>
</evidence>
<evidence type="ECO:0000256" key="4">
    <source>
        <dbReference type="ARBA" id="ARBA00022801"/>
    </source>
</evidence>
<dbReference type="InterPro" id="IPR001650">
    <property type="entry name" value="Helicase_C-like"/>
</dbReference>
<keyword evidence="2" id="KW-0479">Metal-binding</keyword>
<protein>
    <recommendedName>
        <fullName evidence="11">ATP-dependent DNA helicase RecQ</fullName>
        <ecNumber evidence="10">5.6.2.4</ecNumber>
    </recommendedName>
    <alternativeName>
        <fullName evidence="12">DNA 3'-5' helicase RecQ</fullName>
    </alternativeName>
</protein>
<dbReference type="GO" id="GO:0043138">
    <property type="term" value="F:3'-5' DNA helicase activity"/>
    <property type="evidence" value="ECO:0007669"/>
    <property type="project" value="UniProtKB-EC"/>
</dbReference>
<keyword evidence="7" id="KW-0238">DNA-binding</keyword>
<evidence type="ECO:0000313" key="16">
    <source>
        <dbReference type="Proteomes" id="UP000092544"/>
    </source>
</evidence>
<dbReference type="Gene3D" id="1.10.10.10">
    <property type="entry name" value="Winged helix-like DNA-binding domain superfamily/Winged helix DNA-binding domain"/>
    <property type="match status" value="1"/>
</dbReference>
<keyword evidence="5 15" id="KW-0347">Helicase</keyword>
<dbReference type="GO" id="GO:0006281">
    <property type="term" value="P:DNA repair"/>
    <property type="evidence" value="ECO:0007669"/>
    <property type="project" value="TreeGrafter"/>
</dbReference>
<dbReference type="GO" id="GO:0009378">
    <property type="term" value="F:four-way junction helicase activity"/>
    <property type="evidence" value="ECO:0007669"/>
    <property type="project" value="TreeGrafter"/>
</dbReference>
<gene>
    <name evidence="15" type="primary">recQ_2</name>
    <name evidence="15" type="ORF">MSP8886_03441</name>
</gene>
<dbReference type="PROSITE" id="PS51194">
    <property type="entry name" value="HELICASE_CTER"/>
    <property type="match status" value="1"/>
</dbReference>
<dbReference type="EMBL" id="FLOB01000010">
    <property type="protein sequence ID" value="SBS35662.1"/>
    <property type="molecule type" value="Genomic_DNA"/>
</dbReference>
<keyword evidence="16" id="KW-1185">Reference proteome</keyword>
<dbReference type="CDD" id="cd18018">
    <property type="entry name" value="DEXHc_RecQ4-like"/>
    <property type="match status" value="1"/>
</dbReference>
<organism evidence="15 16">
    <name type="scientific">Marinomonas spartinae</name>
    <dbReference type="NCBI Taxonomy" id="1792290"/>
    <lineage>
        <taxon>Bacteria</taxon>
        <taxon>Pseudomonadati</taxon>
        <taxon>Pseudomonadota</taxon>
        <taxon>Gammaproteobacteria</taxon>
        <taxon>Oceanospirillales</taxon>
        <taxon>Oceanospirillaceae</taxon>
        <taxon>Marinomonas</taxon>
    </lineage>
</organism>
<evidence type="ECO:0000256" key="3">
    <source>
        <dbReference type="ARBA" id="ARBA00022741"/>
    </source>
</evidence>
<dbReference type="PANTHER" id="PTHR13710:SF105">
    <property type="entry name" value="ATP-DEPENDENT DNA HELICASE Q1"/>
    <property type="match status" value="1"/>
</dbReference>
<dbReference type="SMART" id="SM00487">
    <property type="entry name" value="DEXDc"/>
    <property type="match status" value="1"/>
</dbReference>
<dbReference type="SMART" id="SM00490">
    <property type="entry name" value="HELICc"/>
    <property type="match status" value="1"/>
</dbReference>
<proteinExistence type="inferred from homology"/>
<comment type="similarity">
    <text evidence="1">Belongs to the helicase family. RecQ subfamily.</text>
</comment>
<dbReference type="Proteomes" id="UP000092544">
    <property type="component" value="Unassembled WGS sequence"/>
</dbReference>
<dbReference type="GO" id="GO:0005737">
    <property type="term" value="C:cytoplasm"/>
    <property type="evidence" value="ECO:0007669"/>
    <property type="project" value="TreeGrafter"/>
</dbReference>
<dbReference type="GO" id="GO:0016787">
    <property type="term" value="F:hydrolase activity"/>
    <property type="evidence" value="ECO:0007669"/>
    <property type="project" value="UniProtKB-KW"/>
</dbReference>
<comment type="catalytic activity">
    <reaction evidence="9">
        <text>Couples ATP hydrolysis with the unwinding of duplex DNA by translocating in the 3'-5' direction.</text>
        <dbReference type="EC" id="5.6.2.4"/>
    </reaction>
</comment>
<dbReference type="GO" id="GO:0005524">
    <property type="term" value="F:ATP binding"/>
    <property type="evidence" value="ECO:0007669"/>
    <property type="project" value="UniProtKB-KW"/>
</dbReference>
<dbReference type="OrthoDB" id="9760034at2"/>
<evidence type="ECO:0000256" key="9">
    <source>
        <dbReference type="ARBA" id="ARBA00034617"/>
    </source>
</evidence>
<evidence type="ECO:0000259" key="13">
    <source>
        <dbReference type="PROSITE" id="PS51192"/>
    </source>
</evidence>
<dbReference type="InterPro" id="IPR027417">
    <property type="entry name" value="P-loop_NTPase"/>
</dbReference>
<evidence type="ECO:0000256" key="12">
    <source>
        <dbReference type="ARBA" id="ARBA00044550"/>
    </source>
</evidence>
<dbReference type="RefSeq" id="WP_067018666.1">
    <property type="nucleotide sequence ID" value="NZ_FLOB01000010.1"/>
</dbReference>
<keyword evidence="3" id="KW-0547">Nucleotide-binding</keyword>
<evidence type="ECO:0000256" key="5">
    <source>
        <dbReference type="ARBA" id="ARBA00022806"/>
    </source>
</evidence>
<dbReference type="GO" id="GO:0043590">
    <property type="term" value="C:bacterial nucleoid"/>
    <property type="evidence" value="ECO:0007669"/>
    <property type="project" value="TreeGrafter"/>
</dbReference>
<accession>A0A1A8TNF8</accession>
<dbReference type="GO" id="GO:0030894">
    <property type="term" value="C:replisome"/>
    <property type="evidence" value="ECO:0007669"/>
    <property type="project" value="TreeGrafter"/>
</dbReference>
<dbReference type="Pfam" id="PF00270">
    <property type="entry name" value="DEAD"/>
    <property type="match status" value="1"/>
</dbReference>
<dbReference type="PROSITE" id="PS51192">
    <property type="entry name" value="HELICASE_ATP_BIND_1"/>
    <property type="match status" value="1"/>
</dbReference>
<keyword evidence="4 15" id="KW-0378">Hydrolase</keyword>
<evidence type="ECO:0000256" key="7">
    <source>
        <dbReference type="ARBA" id="ARBA00023125"/>
    </source>
</evidence>
<dbReference type="GO" id="GO:0003677">
    <property type="term" value="F:DNA binding"/>
    <property type="evidence" value="ECO:0007669"/>
    <property type="project" value="UniProtKB-KW"/>
</dbReference>
<dbReference type="Pfam" id="PF00271">
    <property type="entry name" value="Helicase_C"/>
    <property type="match status" value="1"/>
</dbReference>
<dbReference type="PANTHER" id="PTHR13710">
    <property type="entry name" value="DNA HELICASE RECQ FAMILY MEMBER"/>
    <property type="match status" value="1"/>
</dbReference>
<evidence type="ECO:0000313" key="15">
    <source>
        <dbReference type="EMBL" id="SBS35662.1"/>
    </source>
</evidence>
<evidence type="ECO:0000259" key="14">
    <source>
        <dbReference type="PROSITE" id="PS51194"/>
    </source>
</evidence>
<keyword evidence="8" id="KW-0413">Isomerase</keyword>
<dbReference type="NCBIfam" id="TIGR00614">
    <property type="entry name" value="recQ_fam"/>
    <property type="match status" value="1"/>
</dbReference>
<dbReference type="InterPro" id="IPR014001">
    <property type="entry name" value="Helicase_ATP-bd"/>
</dbReference>
<dbReference type="Pfam" id="PF16124">
    <property type="entry name" value="RecQ_Zn_bind"/>
    <property type="match status" value="1"/>
</dbReference>
<sequence>MKTTTPLTLTPDFQARDLQGALHTIFGFEHFREGQGQTITQLLSGHSSLAVFPTGSGKSLCYQFTATQLPNLTLVISPLIALMHDQLAFLQSKGIPAACLDSSQSKEDSQEVMRQAQNGAIKILMISVERFKNERFRRFIKQVPISMLVVDEAHCISEWGHNFRPDYLKLPQYKQELNIPLVLLLTATATRRVQRDMAQKFDIFPEHIVQTGFYRHNLDVDLIPAQGHEKLNKLTAILDNTQGASIVYVTQQKTADDIAQALRSKGYSATSYHAGLGNDLRSQIQADFMAGHTRIIVATIAFGMGIDKADIRLVVHYDLPKSIENYSQEIGRAGRDNQASRCVLLASLEGLHTLENFVYGDTPERQGIASLLTTIEEQAETNDDQQTLWETQLYGLSNQTNIRSLPLKTLLVQLEILGAITPKYSYYADVRLKWEGDRYAFAAQVPDNMRAAYDALLKGIQYKKIWGTPNFDLIYQQSGLSRGDVLQLLEYAESHHVLTLESKQLTEVYQVNLERFHLDTLLNALDQYVTEKQTAEIERIATMIRFFELNRCLNHNLARYFGDKNAPEYCGHCSVCRGKVLVFPEPIEQKESLEKQRQQMAHYVTEFTQQLRNKSSETRLTSVLITRFLTGLAQPIFTKIKARQLTGFGVYEEKAYKDVITAVEALRTQ</sequence>
<dbReference type="EC" id="5.6.2.4" evidence="10"/>
<dbReference type="InterPro" id="IPR011545">
    <property type="entry name" value="DEAD/DEAH_box_helicase_dom"/>
</dbReference>
<dbReference type="STRING" id="1792290.MSP8886_03441"/>
<evidence type="ECO:0000256" key="2">
    <source>
        <dbReference type="ARBA" id="ARBA00022723"/>
    </source>
</evidence>
<feature type="domain" description="Helicase ATP-binding" evidence="13">
    <location>
        <begin position="39"/>
        <end position="207"/>
    </location>
</feature>
<dbReference type="InterPro" id="IPR004589">
    <property type="entry name" value="DNA_helicase_ATP-dep_RecQ"/>
</dbReference>
<name>A0A1A8TNF8_9GAMM</name>
<dbReference type="GO" id="GO:0006310">
    <property type="term" value="P:DNA recombination"/>
    <property type="evidence" value="ECO:0007669"/>
    <property type="project" value="InterPro"/>
</dbReference>
<dbReference type="AlphaFoldDB" id="A0A1A8TNF8"/>
<dbReference type="SUPFAM" id="SSF52540">
    <property type="entry name" value="P-loop containing nucleoside triphosphate hydrolases"/>
    <property type="match status" value="1"/>
</dbReference>
<evidence type="ECO:0000256" key="1">
    <source>
        <dbReference type="ARBA" id="ARBA00005446"/>
    </source>
</evidence>
<dbReference type="PROSITE" id="PS00690">
    <property type="entry name" value="DEAH_ATP_HELICASE"/>
    <property type="match status" value="1"/>
</dbReference>
<dbReference type="InterPro" id="IPR002464">
    <property type="entry name" value="DNA/RNA_helicase_DEAH_CS"/>
</dbReference>
<keyword evidence="6" id="KW-0067">ATP-binding</keyword>
<evidence type="ECO:0000256" key="11">
    <source>
        <dbReference type="ARBA" id="ARBA00044535"/>
    </source>
</evidence>
<dbReference type="InterPro" id="IPR032284">
    <property type="entry name" value="RecQ_Zn-bd"/>
</dbReference>
<reference evidence="15 16" key="1">
    <citation type="submission" date="2016-06" db="EMBL/GenBank/DDBJ databases">
        <authorList>
            <person name="Kjaerup R.B."/>
            <person name="Dalgaard T.S."/>
            <person name="Juul-Madsen H.R."/>
        </authorList>
    </citation>
    <scope>NUCLEOTIDE SEQUENCE [LARGE SCALE GENOMIC DNA]</scope>
    <source>
        <strain evidence="15 16">CECT 8886</strain>
    </source>
</reference>
<feature type="domain" description="Helicase C-terminal" evidence="14">
    <location>
        <begin position="233"/>
        <end position="394"/>
    </location>
</feature>
<dbReference type="Gene3D" id="3.40.50.300">
    <property type="entry name" value="P-loop containing nucleotide triphosphate hydrolases"/>
    <property type="match status" value="2"/>
</dbReference>
<evidence type="ECO:0000256" key="8">
    <source>
        <dbReference type="ARBA" id="ARBA00023235"/>
    </source>
</evidence>
<evidence type="ECO:0000256" key="10">
    <source>
        <dbReference type="ARBA" id="ARBA00034808"/>
    </source>
</evidence>